<dbReference type="PROSITE" id="PS50208">
    <property type="entry name" value="CASPASE_P20"/>
    <property type="match status" value="1"/>
</dbReference>
<dbReference type="SMART" id="SM00408">
    <property type="entry name" value="IGc2"/>
    <property type="match status" value="1"/>
</dbReference>
<keyword evidence="4" id="KW-1185">Reference proteome</keyword>
<dbReference type="InterPro" id="IPR007110">
    <property type="entry name" value="Ig-like_dom"/>
</dbReference>
<dbReference type="Proteomes" id="UP000770717">
    <property type="component" value="Unassembled WGS sequence"/>
</dbReference>
<dbReference type="SUPFAM" id="SSF52129">
    <property type="entry name" value="Caspase-like"/>
    <property type="match status" value="1"/>
</dbReference>
<dbReference type="PANTHER" id="PTHR22576:SF38">
    <property type="entry name" value="MUCOSA-ASSOCIATED LYMPHOID TISSUE LYMPHOMA TRANSLOCATION PROTEIN 1-LIKE"/>
    <property type="match status" value="1"/>
</dbReference>
<feature type="domain" description="Caspase family p20" evidence="1">
    <location>
        <begin position="200"/>
        <end position="324"/>
    </location>
</feature>
<reference evidence="3" key="1">
    <citation type="thesis" date="2020" institute="ProQuest LLC" country="789 East Eisenhower Parkway, Ann Arbor, MI, USA">
        <title>Comparative Genomics and Chromosome Evolution.</title>
        <authorList>
            <person name="Mudd A.B."/>
        </authorList>
    </citation>
    <scope>NUCLEOTIDE SEQUENCE</scope>
    <source>
        <strain evidence="3">HN-11 Male</strain>
        <tissue evidence="3">Kidney and liver</tissue>
    </source>
</reference>
<evidence type="ECO:0000313" key="4">
    <source>
        <dbReference type="Proteomes" id="UP000770717"/>
    </source>
</evidence>
<dbReference type="InterPro" id="IPR036179">
    <property type="entry name" value="Ig-like_dom_sf"/>
</dbReference>
<dbReference type="GO" id="GO:0006508">
    <property type="term" value="P:proteolysis"/>
    <property type="evidence" value="ECO:0007669"/>
    <property type="project" value="InterPro"/>
</dbReference>
<dbReference type="InterPro" id="IPR052039">
    <property type="entry name" value="Caspase-related_regulators"/>
</dbReference>
<dbReference type="InterPro" id="IPR029030">
    <property type="entry name" value="Caspase-like_dom_sf"/>
</dbReference>
<dbReference type="AlphaFoldDB" id="A0A8J6KD87"/>
<dbReference type="Pfam" id="PF13927">
    <property type="entry name" value="Ig_3"/>
    <property type="match status" value="1"/>
</dbReference>
<gene>
    <name evidence="3" type="ORF">GDO78_005562</name>
</gene>
<dbReference type="InterPro" id="IPR003599">
    <property type="entry name" value="Ig_sub"/>
</dbReference>
<dbReference type="SUPFAM" id="SSF48726">
    <property type="entry name" value="Immunoglobulin"/>
    <property type="match status" value="1"/>
</dbReference>
<organism evidence="3 4">
    <name type="scientific">Eleutherodactylus coqui</name>
    <name type="common">Puerto Rican coqui</name>
    <dbReference type="NCBI Taxonomy" id="57060"/>
    <lineage>
        <taxon>Eukaryota</taxon>
        <taxon>Metazoa</taxon>
        <taxon>Chordata</taxon>
        <taxon>Craniata</taxon>
        <taxon>Vertebrata</taxon>
        <taxon>Euteleostomi</taxon>
        <taxon>Amphibia</taxon>
        <taxon>Batrachia</taxon>
        <taxon>Anura</taxon>
        <taxon>Neobatrachia</taxon>
        <taxon>Hyloidea</taxon>
        <taxon>Eleutherodactylidae</taxon>
        <taxon>Eleutherodactylinae</taxon>
        <taxon>Eleutherodactylus</taxon>
        <taxon>Eleutherodactylus</taxon>
    </lineage>
</organism>
<proteinExistence type="predicted"/>
<protein>
    <recommendedName>
        <fullName evidence="5">Mucosa-associated lymphoid tissue lymphoma translocation protein 1-like</fullName>
    </recommendedName>
</protein>
<dbReference type="SMART" id="SM00409">
    <property type="entry name" value="IG"/>
    <property type="match status" value="2"/>
</dbReference>
<dbReference type="InterPro" id="IPR011600">
    <property type="entry name" value="Pept_C14_caspase"/>
</dbReference>
<dbReference type="PROSITE" id="PS50835">
    <property type="entry name" value="IG_LIKE"/>
    <property type="match status" value="1"/>
</dbReference>
<dbReference type="EMBL" id="WNTK01000002">
    <property type="protein sequence ID" value="KAG9489678.1"/>
    <property type="molecule type" value="Genomic_DNA"/>
</dbReference>
<name>A0A8J6KD87_ELECQ</name>
<dbReference type="InterPro" id="IPR003598">
    <property type="entry name" value="Ig_sub2"/>
</dbReference>
<comment type="caution">
    <text evidence="3">The sequence shown here is derived from an EMBL/GenBank/DDBJ whole genome shotgun (WGS) entry which is preliminary data.</text>
</comment>
<sequence length="461" mass="52923">MERPFLASFFWQVNGDIQITEQPVCACVPMDFPLTLRCKAQGPTMLFYQWFMQWESTCREIPGATQPDLHIHARKTNLYICRVNDKKSHFLFSNWVKVKVLQNIPAVAIPPDWNGKPIIVTEPVSAHVISHNAVHLCCYALGLPTPEYQWYHNGLCLPHRREKEIEMKSVSQRDSGSYLCHVSNVHGEIWSEPAEITIASAKVALLIGNNGYLHHPNLLAPMVDVFELSVLLRRLGFCVISLVDLTHEEMMLSIRQFLQLLDKGVYGLFYYAGHGYEHLGRNYMVPIDAPQPYRPENCISVQRILQQMQDKKTDLNVVLLDTCRKWYNSNCALSKVSPLKPLGNTVYGYATSENAEAYEVQDEAFSSGIFMTYLKKHILKEQKVTHMLDEVLEEIGRDPLVTGKQVMEIRHSLKEPRALTDKIYSSGSEQLNRTVWDRHTSKLERWCPLVHCCSYQVSEEL</sequence>
<feature type="domain" description="Ig-like" evidence="2">
    <location>
        <begin position="117"/>
        <end position="197"/>
    </location>
</feature>
<evidence type="ECO:0000313" key="3">
    <source>
        <dbReference type="EMBL" id="KAG9489678.1"/>
    </source>
</evidence>
<evidence type="ECO:0000259" key="2">
    <source>
        <dbReference type="PROSITE" id="PS50835"/>
    </source>
</evidence>
<dbReference type="PANTHER" id="PTHR22576">
    <property type="entry name" value="MUCOSA ASSOCIATED LYMPHOID TISSUE LYMPHOMA TRANSLOCATION PROTEIN 1/PARACASPASE"/>
    <property type="match status" value="1"/>
</dbReference>
<dbReference type="InterPro" id="IPR013783">
    <property type="entry name" value="Ig-like_fold"/>
</dbReference>
<evidence type="ECO:0000259" key="1">
    <source>
        <dbReference type="PROSITE" id="PS50208"/>
    </source>
</evidence>
<accession>A0A8J6KD87</accession>
<dbReference type="OrthoDB" id="417046at2759"/>
<evidence type="ECO:0008006" key="5">
    <source>
        <dbReference type="Google" id="ProtNLM"/>
    </source>
</evidence>
<dbReference type="Gene3D" id="3.40.50.1460">
    <property type="match status" value="1"/>
</dbReference>
<dbReference type="InterPro" id="IPR001309">
    <property type="entry name" value="Pept_C14_p20"/>
</dbReference>
<dbReference type="Gene3D" id="2.60.40.10">
    <property type="entry name" value="Immunoglobulins"/>
    <property type="match status" value="1"/>
</dbReference>
<dbReference type="Pfam" id="PF00656">
    <property type="entry name" value="Peptidase_C14"/>
    <property type="match status" value="1"/>
</dbReference>
<dbReference type="GO" id="GO:0004197">
    <property type="term" value="F:cysteine-type endopeptidase activity"/>
    <property type="evidence" value="ECO:0007669"/>
    <property type="project" value="InterPro"/>
</dbReference>